<feature type="transmembrane region" description="Helical" evidence="1">
    <location>
        <begin position="151"/>
        <end position="172"/>
    </location>
</feature>
<keyword evidence="3" id="KW-1185">Reference proteome</keyword>
<feature type="transmembrane region" description="Helical" evidence="1">
    <location>
        <begin position="64"/>
        <end position="81"/>
    </location>
</feature>
<dbReference type="RefSeq" id="WP_228231159.1">
    <property type="nucleotide sequence ID" value="NZ_JAJGMW010000023.1"/>
</dbReference>
<evidence type="ECO:0008006" key="4">
    <source>
        <dbReference type="Google" id="ProtNLM"/>
    </source>
</evidence>
<organism evidence="2 3">
    <name type="scientific">Leeuwenhoekiella parthenopeia</name>
    <dbReference type="NCBI Taxonomy" id="2890320"/>
    <lineage>
        <taxon>Bacteria</taxon>
        <taxon>Pseudomonadati</taxon>
        <taxon>Bacteroidota</taxon>
        <taxon>Flavobacteriia</taxon>
        <taxon>Flavobacteriales</taxon>
        <taxon>Flavobacteriaceae</taxon>
        <taxon>Leeuwenhoekiella</taxon>
    </lineage>
</organism>
<feature type="transmembrane region" description="Helical" evidence="1">
    <location>
        <begin position="12"/>
        <end position="34"/>
    </location>
</feature>
<feature type="transmembrane region" description="Helical" evidence="1">
    <location>
        <begin position="179"/>
        <end position="200"/>
    </location>
</feature>
<reference evidence="2 3" key="1">
    <citation type="submission" date="2021-11" db="EMBL/GenBank/DDBJ databases">
        <title>Seasonal and diel survey of microbial diversity of the Tyrrhenian coast.</title>
        <authorList>
            <person name="Gattoni G."/>
            <person name="Corral P."/>
        </authorList>
    </citation>
    <scope>NUCLEOTIDE SEQUENCE [LARGE SCALE GENOMIC DNA]</scope>
    <source>
        <strain evidence="2 3">Mr9</strain>
    </source>
</reference>
<feature type="transmembrane region" description="Helical" evidence="1">
    <location>
        <begin position="40"/>
        <end position="57"/>
    </location>
</feature>
<dbReference type="EMBL" id="JAJGMW010000023">
    <property type="protein sequence ID" value="MCC4214091.1"/>
    <property type="molecule type" value="Genomic_DNA"/>
</dbReference>
<gene>
    <name evidence="2" type="ORF">LLW17_15295</name>
</gene>
<feature type="transmembrane region" description="Helical" evidence="1">
    <location>
        <begin position="115"/>
        <end position="136"/>
    </location>
</feature>
<name>A0ABS8GWD3_9FLAO</name>
<sequence>MKGLTVKELERFKMLAAIGVLLIAINFIAVLFFPTDASRVIRFAGSTVLNGYFLIAFPAHRKKLIITLIAFWFRDIAAIFYEDGTNDWGFFICGGIAYLSLFIRQLKSLWRFKIITPSITITGFVVLACFVILYSLESVLDMAEHDRDLIYYFYFLGISIVFLILLAVYYYYRIGGVRALSFSFAVFAFTISDIAAYFGVYMEDHLFFLVTRTFYLAGLIMLMNYAITRPDAGEEDLVE</sequence>
<keyword evidence="1" id="KW-0472">Membrane</keyword>
<evidence type="ECO:0000256" key="1">
    <source>
        <dbReference type="SAM" id="Phobius"/>
    </source>
</evidence>
<evidence type="ECO:0000313" key="3">
    <source>
        <dbReference type="Proteomes" id="UP001197770"/>
    </source>
</evidence>
<feature type="transmembrane region" description="Helical" evidence="1">
    <location>
        <begin position="206"/>
        <end position="227"/>
    </location>
</feature>
<keyword evidence="1" id="KW-0812">Transmembrane</keyword>
<accession>A0ABS8GWD3</accession>
<dbReference type="Proteomes" id="UP001197770">
    <property type="component" value="Unassembled WGS sequence"/>
</dbReference>
<comment type="caution">
    <text evidence="2">The sequence shown here is derived from an EMBL/GenBank/DDBJ whole genome shotgun (WGS) entry which is preliminary data.</text>
</comment>
<evidence type="ECO:0000313" key="2">
    <source>
        <dbReference type="EMBL" id="MCC4214091.1"/>
    </source>
</evidence>
<feature type="transmembrane region" description="Helical" evidence="1">
    <location>
        <begin position="87"/>
        <end position="103"/>
    </location>
</feature>
<protein>
    <recommendedName>
        <fullName evidence="4">YhhN-like protein</fullName>
    </recommendedName>
</protein>
<proteinExistence type="predicted"/>
<keyword evidence="1" id="KW-1133">Transmembrane helix</keyword>